<reference evidence="3" key="1">
    <citation type="journal article" date="2019" name="Int. J. Syst. Evol. Microbiol.">
        <title>The Global Catalogue of Microorganisms (GCM) 10K type strain sequencing project: providing services to taxonomists for standard genome sequencing and annotation.</title>
        <authorList>
            <consortium name="The Broad Institute Genomics Platform"/>
            <consortium name="The Broad Institute Genome Sequencing Center for Infectious Disease"/>
            <person name="Wu L."/>
            <person name="Ma J."/>
        </authorList>
    </citation>
    <scope>NUCLEOTIDE SEQUENCE [LARGE SCALE GENOMIC DNA]</scope>
    <source>
        <strain evidence="3">CGMCC 1.15297</strain>
    </source>
</reference>
<proteinExistence type="predicted"/>
<evidence type="ECO:0008006" key="4">
    <source>
        <dbReference type="Google" id="ProtNLM"/>
    </source>
</evidence>
<gene>
    <name evidence="2" type="ORF">GCM10010923_14670</name>
</gene>
<keyword evidence="1" id="KW-0472">Membrane</keyword>
<dbReference type="RefSeq" id="WP_188642075.1">
    <property type="nucleotide sequence ID" value="NZ_BMID01000001.1"/>
</dbReference>
<dbReference type="Proteomes" id="UP000603317">
    <property type="component" value="Unassembled WGS sequence"/>
</dbReference>
<dbReference type="PROSITE" id="PS51257">
    <property type="entry name" value="PROKAR_LIPOPROTEIN"/>
    <property type="match status" value="1"/>
</dbReference>
<organism evidence="2 3">
    <name type="scientific">Blastomonas marina</name>
    <dbReference type="NCBI Taxonomy" id="1867408"/>
    <lineage>
        <taxon>Bacteria</taxon>
        <taxon>Pseudomonadati</taxon>
        <taxon>Pseudomonadota</taxon>
        <taxon>Alphaproteobacteria</taxon>
        <taxon>Sphingomonadales</taxon>
        <taxon>Sphingomonadaceae</taxon>
        <taxon>Blastomonas</taxon>
    </lineage>
</organism>
<accession>A0ABQ1FCB9</accession>
<feature type="transmembrane region" description="Helical" evidence="1">
    <location>
        <begin position="15"/>
        <end position="41"/>
    </location>
</feature>
<sequence>MRELLEIVVGLTTGILISGMLVGVVILGACALAGGGCWYLWKRRARERVSKD</sequence>
<dbReference type="EMBL" id="BMID01000001">
    <property type="protein sequence ID" value="GGA05912.1"/>
    <property type="molecule type" value="Genomic_DNA"/>
</dbReference>
<keyword evidence="1" id="KW-0812">Transmembrane</keyword>
<evidence type="ECO:0000313" key="3">
    <source>
        <dbReference type="Proteomes" id="UP000603317"/>
    </source>
</evidence>
<keyword evidence="1" id="KW-1133">Transmembrane helix</keyword>
<name>A0ABQ1FCB9_9SPHN</name>
<protein>
    <recommendedName>
        <fullName evidence="4">LPXTG cell wall anchor domain-containing protein</fullName>
    </recommendedName>
</protein>
<keyword evidence="3" id="KW-1185">Reference proteome</keyword>
<comment type="caution">
    <text evidence="2">The sequence shown here is derived from an EMBL/GenBank/DDBJ whole genome shotgun (WGS) entry which is preliminary data.</text>
</comment>
<evidence type="ECO:0000313" key="2">
    <source>
        <dbReference type="EMBL" id="GGA05912.1"/>
    </source>
</evidence>
<evidence type="ECO:0000256" key="1">
    <source>
        <dbReference type="SAM" id="Phobius"/>
    </source>
</evidence>